<dbReference type="AlphaFoldDB" id="E2ATP6"/>
<feature type="non-terminal residue" evidence="1">
    <location>
        <position position="143"/>
    </location>
</feature>
<name>E2ATP6_CAMFO</name>
<dbReference type="PANTHER" id="PTHR33053">
    <property type="entry name" value="PROTEIN, PUTATIVE-RELATED"/>
    <property type="match status" value="1"/>
</dbReference>
<accession>E2ATP6</accession>
<keyword evidence="2" id="KW-1185">Reference proteome</keyword>
<organism evidence="2">
    <name type="scientific">Camponotus floridanus</name>
    <name type="common">Florida carpenter ant</name>
    <dbReference type="NCBI Taxonomy" id="104421"/>
    <lineage>
        <taxon>Eukaryota</taxon>
        <taxon>Metazoa</taxon>
        <taxon>Ecdysozoa</taxon>
        <taxon>Arthropoda</taxon>
        <taxon>Hexapoda</taxon>
        <taxon>Insecta</taxon>
        <taxon>Pterygota</taxon>
        <taxon>Neoptera</taxon>
        <taxon>Endopterygota</taxon>
        <taxon>Hymenoptera</taxon>
        <taxon>Apocrita</taxon>
        <taxon>Aculeata</taxon>
        <taxon>Formicoidea</taxon>
        <taxon>Formicidae</taxon>
        <taxon>Formicinae</taxon>
        <taxon>Camponotus</taxon>
    </lineage>
</organism>
<evidence type="ECO:0000313" key="1">
    <source>
        <dbReference type="EMBL" id="EFN63193.1"/>
    </source>
</evidence>
<feature type="non-terminal residue" evidence="1">
    <location>
        <position position="1"/>
    </location>
</feature>
<dbReference type="OMA" id="KFLAHWA"/>
<gene>
    <name evidence="1" type="ORF">EAG_00374</name>
</gene>
<dbReference type="OrthoDB" id="7549170at2759"/>
<proteinExistence type="predicted"/>
<dbReference type="Proteomes" id="UP000000311">
    <property type="component" value="Unassembled WGS sequence"/>
</dbReference>
<dbReference type="EMBL" id="GL442639">
    <property type="protein sequence ID" value="EFN63193.1"/>
    <property type="molecule type" value="Genomic_DNA"/>
</dbReference>
<dbReference type="PANTHER" id="PTHR33053:SF26">
    <property type="entry name" value="TRANSPOSASE DOMAIN-CONTAINING PROTEIN"/>
    <property type="match status" value="1"/>
</dbReference>
<sequence>NSKSDSGSDRRSDQNIDFKKFLAHWAVTERIPQSSLHSLLKGIRQYTCKDCSFKILSDARSVVRIPRNTTNTDVCAGGQYYHFGLSKAILSIISSIPQNVTSIKLSINVDGLPLSKSSQQQFWPILGSITESKNVFIIGLYYG</sequence>
<evidence type="ECO:0000313" key="2">
    <source>
        <dbReference type="Proteomes" id="UP000000311"/>
    </source>
</evidence>
<dbReference type="InParanoid" id="E2ATP6"/>
<reference evidence="1 2" key="1">
    <citation type="journal article" date="2010" name="Science">
        <title>Genomic comparison of the ants Camponotus floridanus and Harpegnathos saltator.</title>
        <authorList>
            <person name="Bonasio R."/>
            <person name="Zhang G."/>
            <person name="Ye C."/>
            <person name="Mutti N.S."/>
            <person name="Fang X."/>
            <person name="Qin N."/>
            <person name="Donahue G."/>
            <person name="Yang P."/>
            <person name="Li Q."/>
            <person name="Li C."/>
            <person name="Zhang P."/>
            <person name="Huang Z."/>
            <person name="Berger S.L."/>
            <person name="Reinberg D."/>
            <person name="Wang J."/>
            <person name="Liebig J."/>
        </authorList>
    </citation>
    <scope>NUCLEOTIDE SEQUENCE [LARGE SCALE GENOMIC DNA]</scope>
    <source>
        <strain evidence="2">C129</strain>
    </source>
</reference>
<protein>
    <submittedName>
        <fullName evidence="1">Uncharacterized protein</fullName>
    </submittedName>
</protein>